<keyword evidence="1" id="KW-0472">Membrane</keyword>
<organism evidence="2 3">
    <name type="scientific">Portunus trituberculatus</name>
    <name type="common">Swimming crab</name>
    <name type="synonym">Neptunus trituberculatus</name>
    <dbReference type="NCBI Taxonomy" id="210409"/>
    <lineage>
        <taxon>Eukaryota</taxon>
        <taxon>Metazoa</taxon>
        <taxon>Ecdysozoa</taxon>
        <taxon>Arthropoda</taxon>
        <taxon>Crustacea</taxon>
        <taxon>Multicrustacea</taxon>
        <taxon>Malacostraca</taxon>
        <taxon>Eumalacostraca</taxon>
        <taxon>Eucarida</taxon>
        <taxon>Decapoda</taxon>
        <taxon>Pleocyemata</taxon>
        <taxon>Brachyura</taxon>
        <taxon>Eubrachyura</taxon>
        <taxon>Portunoidea</taxon>
        <taxon>Portunidae</taxon>
        <taxon>Portuninae</taxon>
        <taxon>Portunus</taxon>
    </lineage>
</organism>
<comment type="caution">
    <text evidence="2">The sequence shown here is derived from an EMBL/GenBank/DDBJ whole genome shotgun (WGS) entry which is preliminary data.</text>
</comment>
<keyword evidence="1" id="KW-1133">Transmembrane helix</keyword>
<proteinExistence type="predicted"/>
<dbReference type="AlphaFoldDB" id="A0A5B7J3X6"/>
<evidence type="ECO:0000256" key="1">
    <source>
        <dbReference type="SAM" id="Phobius"/>
    </source>
</evidence>
<reference evidence="2 3" key="1">
    <citation type="submission" date="2019-05" db="EMBL/GenBank/DDBJ databases">
        <title>Another draft genome of Portunus trituberculatus and its Hox gene families provides insights of decapod evolution.</title>
        <authorList>
            <person name="Jeong J.-H."/>
            <person name="Song I."/>
            <person name="Kim S."/>
            <person name="Choi T."/>
            <person name="Kim D."/>
            <person name="Ryu S."/>
            <person name="Kim W."/>
        </authorList>
    </citation>
    <scope>NUCLEOTIDE SEQUENCE [LARGE SCALE GENOMIC DNA]</scope>
    <source>
        <tissue evidence="2">Muscle</tissue>
    </source>
</reference>
<name>A0A5B7J3X6_PORTR</name>
<protein>
    <submittedName>
        <fullName evidence="2">Uncharacterized protein</fullName>
    </submittedName>
</protein>
<dbReference type="EMBL" id="VSRR010078561">
    <property type="protein sequence ID" value="MPC88676.1"/>
    <property type="molecule type" value="Genomic_DNA"/>
</dbReference>
<gene>
    <name evidence="2" type="ORF">E2C01_083595</name>
</gene>
<evidence type="ECO:0000313" key="2">
    <source>
        <dbReference type="EMBL" id="MPC88676.1"/>
    </source>
</evidence>
<evidence type="ECO:0000313" key="3">
    <source>
        <dbReference type="Proteomes" id="UP000324222"/>
    </source>
</evidence>
<dbReference type="Proteomes" id="UP000324222">
    <property type="component" value="Unassembled WGS sequence"/>
</dbReference>
<keyword evidence="1" id="KW-0812">Transmembrane</keyword>
<accession>A0A5B7J3X6</accession>
<feature type="transmembrane region" description="Helical" evidence="1">
    <location>
        <begin position="21"/>
        <end position="42"/>
    </location>
</feature>
<sequence length="124" mass="14275">MGGGVEEWRRMKDLYYRDPSPWLVLPCLHLIAQITLPLHFAFPNSTITYIIIVALNHRPSGATSLRTRHWSVIHGQKSPVIIRRPPVIRRKTHTTLHSRRLLNHPTHLINRPAPRGACPAPRRP</sequence>
<keyword evidence="3" id="KW-1185">Reference proteome</keyword>